<evidence type="ECO:0000313" key="2">
    <source>
        <dbReference type="EMBL" id="CAE6476528.1"/>
    </source>
</evidence>
<sequence>MSPILAPYHHSMQLGQGYNSFLLSPCQYDAVTVVPPVQEITKSPVPVEFHGSQTVSYSSQIATRLSDVARSMGVSAGSSIKKGAVAQPGHSSDIDESKFVDSDLNVIISVKVTNQEVTETPALHTFNPPNPDLFPKSVDVTAVLIAEALRPYNIVPISQSKSNSAKFNEIYGDCYVSGFIQGGELHAVVSVKILDHTQKSRIKKSILGRLNAHGKPDSDRSRDEKTLDDHLHETETTITVNWSGGGQIKTDNEEWSLKSLYKVAAAFPAGVSASPQKTWAILTPYANNASFLKWAFQHGVTSYDYSHARLQASDLFDMYIGYKNNIRRIQSIINHPEGYSLGPAKDAVDITVKDLVTARNDMRLSMAGVVAEIDKWSKCPDDIQQSEDTISKFTSPEVWATKLPVSSGLSPQARRALEDFSRLQADIRYSDSDLVDQFPVRQSDDESNPIDQSPVIPRSDKPADWKAKRIQELRVNPGKLTIDDIFDLILPERIIAHLEIPRGGSISGGERLLFHDFSSEQILRVIPREVVRARLSDDFIALELGLLAVRSYDECIEDESKYRRLLNILPKEVVVNTLQESDFITRDSFEYRYGYPPEGGDFESGVFDSITAEDIVMRMPLNLLLGCLRDFDPVWLPSRLYDGLVRSLPQKHDALDPPVYKVMNGKLVMA</sequence>
<reference evidence="2" key="1">
    <citation type="submission" date="2021-01" db="EMBL/GenBank/DDBJ databases">
        <authorList>
            <person name="Kaushik A."/>
        </authorList>
    </citation>
    <scope>NUCLEOTIDE SEQUENCE</scope>
    <source>
        <strain evidence="2">AG6-10EEA</strain>
    </source>
</reference>
<evidence type="ECO:0000313" key="3">
    <source>
        <dbReference type="Proteomes" id="UP000663853"/>
    </source>
</evidence>
<feature type="region of interest" description="Disordered" evidence="1">
    <location>
        <begin position="439"/>
        <end position="463"/>
    </location>
</feature>
<comment type="caution">
    <text evidence="2">The sequence shown here is derived from an EMBL/GenBank/DDBJ whole genome shotgun (WGS) entry which is preliminary data.</text>
</comment>
<feature type="region of interest" description="Disordered" evidence="1">
    <location>
        <begin position="207"/>
        <end position="230"/>
    </location>
</feature>
<gene>
    <name evidence="2" type="ORF">RDB_LOCUS81778</name>
</gene>
<proteinExistence type="predicted"/>
<dbReference type="Proteomes" id="UP000663853">
    <property type="component" value="Unassembled WGS sequence"/>
</dbReference>
<dbReference type="EMBL" id="CAJMXA010002140">
    <property type="protein sequence ID" value="CAE6476528.1"/>
    <property type="molecule type" value="Genomic_DNA"/>
</dbReference>
<accession>A0A8H3C8Y6</accession>
<name>A0A8H3C8Y6_9AGAM</name>
<dbReference type="AlphaFoldDB" id="A0A8H3C8Y6"/>
<evidence type="ECO:0000256" key="1">
    <source>
        <dbReference type="SAM" id="MobiDB-lite"/>
    </source>
</evidence>
<organism evidence="2 3">
    <name type="scientific">Rhizoctonia solani</name>
    <dbReference type="NCBI Taxonomy" id="456999"/>
    <lineage>
        <taxon>Eukaryota</taxon>
        <taxon>Fungi</taxon>
        <taxon>Dikarya</taxon>
        <taxon>Basidiomycota</taxon>
        <taxon>Agaricomycotina</taxon>
        <taxon>Agaricomycetes</taxon>
        <taxon>Cantharellales</taxon>
        <taxon>Ceratobasidiaceae</taxon>
        <taxon>Rhizoctonia</taxon>
    </lineage>
</organism>
<feature type="compositionally biased region" description="Basic and acidic residues" evidence="1">
    <location>
        <begin position="214"/>
        <end position="230"/>
    </location>
</feature>
<protein>
    <submittedName>
        <fullName evidence="2">Uncharacterized protein</fullName>
    </submittedName>
</protein>